<dbReference type="InterPro" id="IPR036551">
    <property type="entry name" value="Flavin_trans-like"/>
</dbReference>
<dbReference type="GO" id="GO:0010181">
    <property type="term" value="F:FMN binding"/>
    <property type="evidence" value="ECO:0007669"/>
    <property type="project" value="TreeGrafter"/>
</dbReference>
<dbReference type="Gene3D" id="3.40.50.1950">
    <property type="entry name" value="Flavin prenyltransferase-like"/>
    <property type="match status" value="1"/>
</dbReference>
<evidence type="ECO:0000313" key="4">
    <source>
        <dbReference type="Proteomes" id="UP001217918"/>
    </source>
</evidence>
<dbReference type="GO" id="GO:0071513">
    <property type="term" value="C:phosphopantothenoylcysteine decarboxylase complex"/>
    <property type="evidence" value="ECO:0007669"/>
    <property type="project" value="TreeGrafter"/>
</dbReference>
<evidence type="ECO:0000313" key="3">
    <source>
        <dbReference type="EMBL" id="KAK2074474.1"/>
    </source>
</evidence>
<feature type="domain" description="Flavoprotein" evidence="2">
    <location>
        <begin position="83"/>
        <end position="158"/>
    </location>
</feature>
<proteinExistence type="inferred from homology"/>
<comment type="caution">
    <text evidence="3">The sequence shown here is derived from an EMBL/GenBank/DDBJ whole genome shotgun (WGS) entry which is preliminary data.</text>
</comment>
<reference evidence="3" key="1">
    <citation type="journal article" date="2023" name="Mol. Plant Microbe Interact.">
        <title>Elucidating the Obligate Nature and Biological Capacity of an Invasive Fungal Corn Pathogen.</title>
        <authorList>
            <person name="MacCready J.S."/>
            <person name="Roggenkamp E.M."/>
            <person name="Gdanetz K."/>
            <person name="Chilvers M.I."/>
        </authorList>
    </citation>
    <scope>NUCLEOTIDE SEQUENCE</scope>
    <source>
        <strain evidence="3">PM02</strain>
    </source>
</reference>
<dbReference type="GO" id="GO:0015937">
    <property type="term" value="P:coenzyme A biosynthetic process"/>
    <property type="evidence" value="ECO:0007669"/>
    <property type="project" value="TreeGrafter"/>
</dbReference>
<dbReference type="EMBL" id="JAQQPM010000008">
    <property type="protein sequence ID" value="KAK2074474.1"/>
    <property type="molecule type" value="Genomic_DNA"/>
</dbReference>
<name>A0AAD9MEU6_9PEZI</name>
<comment type="similarity">
    <text evidence="1">Belongs to the HFCD (homooligomeric flavin containing Cys decarboxylase) superfamily.</text>
</comment>
<protein>
    <recommendedName>
        <fullName evidence="2">Flavoprotein domain-containing protein</fullName>
    </recommendedName>
</protein>
<dbReference type="PANTHER" id="PTHR14359:SF21">
    <property type="entry name" value="FLAVOPROTEIN DOMAIN-CONTAINING PROTEIN"/>
    <property type="match status" value="1"/>
</dbReference>
<organism evidence="3 4">
    <name type="scientific">Phyllachora maydis</name>
    <dbReference type="NCBI Taxonomy" id="1825666"/>
    <lineage>
        <taxon>Eukaryota</taxon>
        <taxon>Fungi</taxon>
        <taxon>Dikarya</taxon>
        <taxon>Ascomycota</taxon>
        <taxon>Pezizomycotina</taxon>
        <taxon>Sordariomycetes</taxon>
        <taxon>Sordariomycetidae</taxon>
        <taxon>Phyllachorales</taxon>
        <taxon>Phyllachoraceae</taxon>
        <taxon>Phyllachora</taxon>
    </lineage>
</organism>
<gene>
    <name evidence="3" type="ORF">P8C59_008680</name>
</gene>
<dbReference type="AlphaFoldDB" id="A0AAD9MEU6"/>
<dbReference type="SUPFAM" id="SSF52507">
    <property type="entry name" value="Homo-oligomeric flavin-containing Cys decarboxylases, HFCD"/>
    <property type="match status" value="1"/>
</dbReference>
<dbReference type="PANTHER" id="PTHR14359">
    <property type="entry name" value="HOMO-OLIGOMERIC FLAVIN CONTAINING CYS DECARBOXYLASE FAMILY"/>
    <property type="match status" value="1"/>
</dbReference>
<dbReference type="GO" id="GO:0004633">
    <property type="term" value="F:phosphopantothenoylcysteine decarboxylase activity"/>
    <property type="evidence" value="ECO:0007669"/>
    <property type="project" value="TreeGrafter"/>
</dbReference>
<dbReference type="Pfam" id="PF02441">
    <property type="entry name" value="Flavoprotein"/>
    <property type="match status" value="1"/>
</dbReference>
<evidence type="ECO:0000256" key="1">
    <source>
        <dbReference type="ARBA" id="ARBA00038350"/>
    </source>
</evidence>
<sequence>MSPPSSVHDPQSRPRKLRLLIVANGPRDAAHAEAIAVRLSKDPNISTRALVDDMTHRLASESVVLQNRSVKKGPATTAEEADNGQREAHVLVEWADLLVLAPLDADNMAKMMCGIADTLLLEVLRSWDTSKRILLVPGMTKHMWENPVTKRQLSKLHRKWSWVRVMPPILWHYEDPERPSPPNRERQAHGTPTLALKRKVVWDAFGEVVSIIKNQADLLLLGHDVEVAVQKIDAPRSNGGPTAVLPPEILSIVFEYANDWELAAHIGIFTRLEMPTNQGWRSEPKDPNDPLQVYNHELEWTILTGSPQKICRKLSLAPSSFHDLSALAVHLILKLNLCEVLSYIETNCPQVFKCFDGKTIPTKASAYYGRTDILDWWARSPSFLEKYYDNEALNGASAKGFIHVLQWWRRSNLPLKFNERAMEQASSKGHLHVLEWWKEAAHQDPKVVLKPGRSLLGAVQYGHTAVIRWWEDSGITVGFHEQVCKMASRWGQVKVLELWRALRGDDKLQFDAQILSEPTIHAHIDVLDWWCRYAHGELPGMKGKGKRVEYKIMDIEEALDDSVGDQKKVRRWWAEQGLNLRVGTSEWMAPKSL</sequence>
<accession>A0AAD9MEU6</accession>
<keyword evidence="4" id="KW-1185">Reference proteome</keyword>
<dbReference type="SUPFAM" id="SSF140860">
    <property type="entry name" value="Pseudo ankyrin repeat-like"/>
    <property type="match status" value="1"/>
</dbReference>
<dbReference type="InterPro" id="IPR003382">
    <property type="entry name" value="Flavoprotein"/>
</dbReference>
<evidence type="ECO:0000259" key="2">
    <source>
        <dbReference type="Pfam" id="PF02441"/>
    </source>
</evidence>
<dbReference type="Proteomes" id="UP001217918">
    <property type="component" value="Unassembled WGS sequence"/>
</dbReference>